<evidence type="ECO:0000313" key="3">
    <source>
        <dbReference type="EMBL" id="CAL70350.1"/>
    </source>
</evidence>
<dbReference type="KEGG" id="mbb:BCG_0365"/>
<proteinExistence type="predicted"/>
<organism evidence="3 4">
    <name type="scientific">Mycobacterium bovis (strain BCG / Pasteur 1173P2)</name>
    <dbReference type="NCBI Taxonomy" id="410289"/>
    <lineage>
        <taxon>Bacteria</taxon>
        <taxon>Bacillati</taxon>
        <taxon>Actinomycetota</taxon>
        <taxon>Actinomycetes</taxon>
        <taxon>Mycobacteriales</taxon>
        <taxon>Mycobacteriaceae</taxon>
        <taxon>Mycobacterium</taxon>
        <taxon>Mycobacterium tuberculosis complex</taxon>
    </lineage>
</organism>
<keyword evidence="1" id="KW-0808">Transferase</keyword>
<name>A0A0H3M1Y9_MYCBP</name>
<dbReference type="InterPro" id="IPR029063">
    <property type="entry name" value="SAM-dependent_MTases_sf"/>
</dbReference>
<dbReference type="EMBL" id="AM408590">
    <property type="protein sequence ID" value="CAL70350.1"/>
    <property type="molecule type" value="Genomic_DNA"/>
</dbReference>
<gene>
    <name evidence="3" type="ordered locus">BCG_0365</name>
</gene>
<dbReference type="SUPFAM" id="SSF53335">
    <property type="entry name" value="S-adenosyl-L-methionine-dependent methyltransferases"/>
    <property type="match status" value="1"/>
</dbReference>
<dbReference type="Gene3D" id="3.40.50.150">
    <property type="entry name" value="Vaccinia Virus protein VP39"/>
    <property type="match status" value="1"/>
</dbReference>
<dbReference type="GO" id="GO:0016740">
    <property type="term" value="F:transferase activity"/>
    <property type="evidence" value="ECO:0007669"/>
    <property type="project" value="UniProtKB-KW"/>
</dbReference>
<dbReference type="SMR" id="A0A0H3M1Y9"/>
<dbReference type="HOGENOM" id="CLU_091228_2_1_11"/>
<evidence type="ECO:0000313" key="4">
    <source>
        <dbReference type="Proteomes" id="UP000001472"/>
    </source>
</evidence>
<dbReference type="Proteomes" id="UP000001472">
    <property type="component" value="Chromosome"/>
</dbReference>
<dbReference type="AlphaFoldDB" id="A0A0H3M1Y9"/>
<dbReference type="InterPro" id="IPR041698">
    <property type="entry name" value="Methyltransf_25"/>
</dbReference>
<dbReference type="Pfam" id="PF13649">
    <property type="entry name" value="Methyltransf_25"/>
    <property type="match status" value="1"/>
</dbReference>
<evidence type="ECO:0000259" key="2">
    <source>
        <dbReference type="Pfam" id="PF13649"/>
    </source>
</evidence>
<evidence type="ECO:0000256" key="1">
    <source>
        <dbReference type="ARBA" id="ARBA00022679"/>
    </source>
</evidence>
<feature type="domain" description="Methyltransferase" evidence="2">
    <location>
        <begin position="58"/>
        <end position="156"/>
    </location>
</feature>
<dbReference type="PANTHER" id="PTHR43861">
    <property type="entry name" value="TRANS-ACONITATE 2-METHYLTRANSFERASE-RELATED"/>
    <property type="match status" value="1"/>
</dbReference>
<dbReference type="CDD" id="cd02440">
    <property type="entry name" value="AdoMet_MTases"/>
    <property type="match status" value="1"/>
</dbReference>
<accession>A0A0H3M1Y9</accession>
<sequence>MGPKGSLRLVKRQPELLVAQHEHWQDTYRAHPVLYGTRPSEPGVYAAEVFNADGVQRVLELAAGHGRDTLYFAGQGFTVVATDFSDVAVAQLRRSAQARGVSARVQPIVHDLRQPLPVKTGSIDGAFAHMALCMALSTSEIHAVVAEVGRVLRPGGKFIYTVRHTGDAHYGAGQAHGDDIFECAGFAVHFFRRELVARLATGWVLEEVHDFEEGELPRRLWRVTVTKPA</sequence>
<reference evidence="3 4" key="1">
    <citation type="journal article" date="2007" name="Proc. Natl. Acad. Sci. U.S.A.">
        <title>Genome plasticity of BCG and impact on vaccine efficacy.</title>
        <authorList>
            <person name="Brosch R."/>
            <person name="Gordon S.V."/>
            <person name="Garnier T."/>
            <person name="Eiglmeier K."/>
            <person name="Frigui W."/>
            <person name="Valenti P."/>
            <person name="Dos Santos S."/>
            <person name="Duthoy S."/>
            <person name="Lacroix C."/>
            <person name="Garcia-Pelayo C."/>
            <person name="Inwald J.K."/>
            <person name="Golby P."/>
            <person name="Garcia J.N."/>
            <person name="Hewinson R.G."/>
            <person name="Behr M.A."/>
            <person name="Quail M.A."/>
            <person name="Churcher C."/>
            <person name="Barrell B.G."/>
            <person name="Parkhill J."/>
            <person name="Cole S.T."/>
        </authorList>
    </citation>
    <scope>NUCLEOTIDE SEQUENCE [LARGE SCALE GENOMIC DNA]</scope>
    <source>
        <strain evidence="4">BCG / Pasteur 1173P2</strain>
    </source>
</reference>
<protein>
    <recommendedName>
        <fullName evidence="2">Methyltransferase domain-containing protein</fullName>
    </recommendedName>
</protein>